<feature type="non-terminal residue" evidence="4">
    <location>
        <position position="366"/>
    </location>
</feature>
<gene>
    <name evidence="4" type="ORF">CEPIT_LOCUS9252</name>
</gene>
<accession>A0AAV0CWE7</accession>
<protein>
    <recommendedName>
        <fullName evidence="6">GAG-pre-integrase domain-containing protein</fullName>
    </recommendedName>
</protein>
<proteinExistence type="predicted"/>
<evidence type="ECO:0000313" key="4">
    <source>
        <dbReference type="EMBL" id="CAH9085360.1"/>
    </source>
</evidence>
<evidence type="ECO:0000313" key="5">
    <source>
        <dbReference type="Proteomes" id="UP001152523"/>
    </source>
</evidence>
<dbReference type="EMBL" id="CAMAPF010000050">
    <property type="protein sequence ID" value="CAH9085360.1"/>
    <property type="molecule type" value="Genomic_DNA"/>
</dbReference>
<evidence type="ECO:0000259" key="2">
    <source>
        <dbReference type="Pfam" id="PF13976"/>
    </source>
</evidence>
<dbReference type="PANTHER" id="PTHR47592:SF27">
    <property type="entry name" value="OS08G0421700 PROTEIN"/>
    <property type="match status" value="1"/>
</dbReference>
<dbReference type="Pfam" id="PF22936">
    <property type="entry name" value="Pol_BBD"/>
    <property type="match status" value="1"/>
</dbReference>
<evidence type="ECO:0000259" key="3">
    <source>
        <dbReference type="Pfam" id="PF22936"/>
    </source>
</evidence>
<dbReference type="Pfam" id="PF13976">
    <property type="entry name" value="gag_pre-integrs"/>
    <property type="match status" value="1"/>
</dbReference>
<dbReference type="AlphaFoldDB" id="A0AAV0CWE7"/>
<organism evidence="4 5">
    <name type="scientific">Cuscuta epithymum</name>
    <dbReference type="NCBI Taxonomy" id="186058"/>
    <lineage>
        <taxon>Eukaryota</taxon>
        <taxon>Viridiplantae</taxon>
        <taxon>Streptophyta</taxon>
        <taxon>Embryophyta</taxon>
        <taxon>Tracheophyta</taxon>
        <taxon>Spermatophyta</taxon>
        <taxon>Magnoliopsida</taxon>
        <taxon>eudicotyledons</taxon>
        <taxon>Gunneridae</taxon>
        <taxon>Pentapetalae</taxon>
        <taxon>asterids</taxon>
        <taxon>lamiids</taxon>
        <taxon>Solanales</taxon>
        <taxon>Convolvulaceae</taxon>
        <taxon>Cuscuteae</taxon>
        <taxon>Cuscuta</taxon>
        <taxon>Cuscuta subgen. Cuscuta</taxon>
    </lineage>
</organism>
<dbReference type="InterPro" id="IPR054722">
    <property type="entry name" value="PolX-like_BBD"/>
</dbReference>
<reference evidence="4" key="1">
    <citation type="submission" date="2022-07" db="EMBL/GenBank/DDBJ databases">
        <authorList>
            <person name="Macas J."/>
            <person name="Novak P."/>
            <person name="Neumann P."/>
        </authorList>
    </citation>
    <scope>NUCLEOTIDE SEQUENCE</scope>
</reference>
<dbReference type="PANTHER" id="PTHR47592">
    <property type="entry name" value="PBF68 PROTEIN"/>
    <property type="match status" value="1"/>
</dbReference>
<comment type="caution">
    <text evidence="4">The sequence shown here is derived from an EMBL/GenBank/DDBJ whole genome shotgun (WGS) entry which is preliminary data.</text>
</comment>
<keyword evidence="5" id="KW-1185">Reference proteome</keyword>
<dbReference type="Proteomes" id="UP001152523">
    <property type="component" value="Unassembled WGS sequence"/>
</dbReference>
<name>A0AAV0CWE7_9ASTE</name>
<evidence type="ECO:0008006" key="6">
    <source>
        <dbReference type="Google" id="ProtNLM"/>
    </source>
</evidence>
<sequence>MHVNETFAVGSIIDKLPPSWKEVKNSLKRKKEDLSMEQLGRRLQIEEGIKLRAGDNGKKSDLPISSINVMEEGQSSGTKKYKKRPGKFTKGSKFQKKPKDKKVGSCWECGGPHFKRDCPKVKKKKAQLNGHPNGGQDNQDQNLFVVTNDVDNNIIFVAMLSEICVVQDDESWWIDTGATRHVCKDRQTFKTLKELEEGPILYMGNDSTVQIQGIGQVELELTSGKKLILNDVYFVPQIRKNLVSGGILNNFGFKLSFEANKFILSKGGVFVGQGFYCNGMFKLSVVNKVVNSVYLVCDSSLWHNRLCHVNYRRLSDMSKVGLIPPFNINIEKCRTCMLNKITRNSFQSVERKSNMLELVHSDLCDF</sequence>
<feature type="domain" description="GAG-pre-integrase" evidence="2">
    <location>
        <begin position="282"/>
        <end position="340"/>
    </location>
</feature>
<feature type="region of interest" description="Disordered" evidence="1">
    <location>
        <begin position="71"/>
        <end position="96"/>
    </location>
</feature>
<evidence type="ECO:0000256" key="1">
    <source>
        <dbReference type="SAM" id="MobiDB-lite"/>
    </source>
</evidence>
<feature type="domain" description="Retrovirus-related Pol polyprotein from transposon TNT 1-94-like beta-barrel" evidence="3">
    <location>
        <begin position="172"/>
        <end position="252"/>
    </location>
</feature>
<dbReference type="InterPro" id="IPR025724">
    <property type="entry name" value="GAG-pre-integrase_dom"/>
</dbReference>